<dbReference type="InterPro" id="IPR005788">
    <property type="entry name" value="PDI_thioredoxin-like_dom"/>
</dbReference>
<sequence length="204" mass="22783">MALFLFQWSSAFAEDGGDVFVLTQDNFQNEVGHDRGVLIKFYAPWCGHCKKLAPEYEKVAATFKKTNSVLIAKVDCDEQKTICSKYGVSGYPTIKWFPQGSLEPILYEGARIAEALVGYVNMKGGTNVKIASPPSDVVPLTLFNFDKIVLDKKKHVLVEFYASWCKHCKSFAPTYEKVATAFKLEEDVVIASIDGDVYKDLTTK</sequence>
<keyword evidence="7" id="KW-1185">Reference proteome</keyword>
<dbReference type="GO" id="GO:0003756">
    <property type="term" value="F:protein disulfide isomerase activity"/>
    <property type="evidence" value="ECO:0007669"/>
    <property type="project" value="UniProtKB-EC"/>
</dbReference>
<dbReference type="InterPro" id="IPR017937">
    <property type="entry name" value="Thioredoxin_CS"/>
</dbReference>
<dbReference type="EMBL" id="JASCZI010211493">
    <property type="protein sequence ID" value="MED6193104.1"/>
    <property type="molecule type" value="Genomic_DNA"/>
</dbReference>
<gene>
    <name evidence="6" type="primary">PDIL21</name>
    <name evidence="6" type="ORF">PIB30_015988</name>
</gene>
<evidence type="ECO:0000313" key="7">
    <source>
        <dbReference type="Proteomes" id="UP001341840"/>
    </source>
</evidence>
<feature type="domain" description="Thioredoxin" evidence="5">
    <location>
        <begin position="126"/>
        <end position="204"/>
    </location>
</feature>
<keyword evidence="2" id="KW-0732">Signal</keyword>
<dbReference type="PROSITE" id="PS51352">
    <property type="entry name" value="THIOREDOXIN_2"/>
    <property type="match status" value="2"/>
</dbReference>
<protein>
    <submittedName>
        <fullName evidence="6">Protein disulfide-isomerase like 2-1</fullName>
        <ecNumber evidence="6">5.3.4.1</ecNumber>
    </submittedName>
</protein>
<accession>A0ABU6X742</accession>
<dbReference type="PANTHER" id="PTHR45672">
    <property type="entry name" value="PROTEIN DISULFIDE-ISOMERASE C17H9.14C-RELATED"/>
    <property type="match status" value="1"/>
</dbReference>
<evidence type="ECO:0000313" key="6">
    <source>
        <dbReference type="EMBL" id="MED6193104.1"/>
    </source>
</evidence>
<organism evidence="6 7">
    <name type="scientific">Stylosanthes scabra</name>
    <dbReference type="NCBI Taxonomy" id="79078"/>
    <lineage>
        <taxon>Eukaryota</taxon>
        <taxon>Viridiplantae</taxon>
        <taxon>Streptophyta</taxon>
        <taxon>Embryophyta</taxon>
        <taxon>Tracheophyta</taxon>
        <taxon>Spermatophyta</taxon>
        <taxon>Magnoliopsida</taxon>
        <taxon>eudicotyledons</taxon>
        <taxon>Gunneridae</taxon>
        <taxon>Pentapetalae</taxon>
        <taxon>rosids</taxon>
        <taxon>fabids</taxon>
        <taxon>Fabales</taxon>
        <taxon>Fabaceae</taxon>
        <taxon>Papilionoideae</taxon>
        <taxon>50 kb inversion clade</taxon>
        <taxon>dalbergioids sensu lato</taxon>
        <taxon>Dalbergieae</taxon>
        <taxon>Pterocarpus clade</taxon>
        <taxon>Stylosanthes</taxon>
    </lineage>
</organism>
<keyword evidence="3" id="KW-0677">Repeat</keyword>
<dbReference type="EC" id="5.3.4.1" evidence="6"/>
<reference evidence="6 7" key="1">
    <citation type="journal article" date="2023" name="Plants (Basel)">
        <title>Bridging the Gap: Combining Genomics and Transcriptomics Approaches to Understand Stylosanthes scabra, an Orphan Legume from the Brazilian Caatinga.</title>
        <authorList>
            <person name="Ferreira-Neto J.R.C."/>
            <person name="da Silva M.D."/>
            <person name="Binneck E."/>
            <person name="de Melo N.F."/>
            <person name="da Silva R.H."/>
            <person name="de Melo A.L.T.M."/>
            <person name="Pandolfi V."/>
            <person name="Bustamante F.O."/>
            <person name="Brasileiro-Vidal A.C."/>
            <person name="Benko-Iseppon A.M."/>
        </authorList>
    </citation>
    <scope>NUCLEOTIDE SEQUENCE [LARGE SCALE GENOMIC DNA]</scope>
    <source>
        <tissue evidence="6">Leaves</tissue>
    </source>
</reference>
<dbReference type="InterPro" id="IPR051063">
    <property type="entry name" value="PDI"/>
</dbReference>
<keyword evidence="6" id="KW-0413">Isomerase</keyword>
<dbReference type="PROSITE" id="PS00194">
    <property type="entry name" value="THIOREDOXIN_1"/>
    <property type="match status" value="1"/>
</dbReference>
<dbReference type="PRINTS" id="PR00421">
    <property type="entry name" value="THIOREDOXIN"/>
</dbReference>
<feature type="domain" description="Thioredoxin" evidence="5">
    <location>
        <begin position="1"/>
        <end position="125"/>
    </location>
</feature>
<comment type="similarity">
    <text evidence="1 4">Belongs to the protein disulfide isomerase family.</text>
</comment>
<name>A0ABU6X742_9FABA</name>
<dbReference type="PANTHER" id="PTHR45672:SF11">
    <property type="entry name" value="PROTEIN DISULFIDE-ISOMERASE C17H9.14C"/>
    <property type="match status" value="1"/>
</dbReference>
<proteinExistence type="inferred from homology"/>
<dbReference type="InterPro" id="IPR036249">
    <property type="entry name" value="Thioredoxin-like_sf"/>
</dbReference>
<evidence type="ECO:0000256" key="2">
    <source>
        <dbReference type="ARBA" id="ARBA00022729"/>
    </source>
</evidence>
<evidence type="ECO:0000256" key="3">
    <source>
        <dbReference type="ARBA" id="ARBA00022737"/>
    </source>
</evidence>
<dbReference type="Gene3D" id="3.40.30.10">
    <property type="entry name" value="Glutaredoxin"/>
    <property type="match status" value="2"/>
</dbReference>
<dbReference type="Pfam" id="PF00085">
    <property type="entry name" value="Thioredoxin"/>
    <property type="match status" value="2"/>
</dbReference>
<dbReference type="NCBIfam" id="TIGR01126">
    <property type="entry name" value="pdi_dom"/>
    <property type="match status" value="1"/>
</dbReference>
<dbReference type="InterPro" id="IPR013766">
    <property type="entry name" value="Thioredoxin_domain"/>
</dbReference>
<evidence type="ECO:0000256" key="1">
    <source>
        <dbReference type="ARBA" id="ARBA00006347"/>
    </source>
</evidence>
<evidence type="ECO:0000259" key="5">
    <source>
        <dbReference type="PROSITE" id="PS51352"/>
    </source>
</evidence>
<dbReference type="SUPFAM" id="SSF52833">
    <property type="entry name" value="Thioredoxin-like"/>
    <property type="match status" value="2"/>
</dbReference>
<dbReference type="Proteomes" id="UP001341840">
    <property type="component" value="Unassembled WGS sequence"/>
</dbReference>
<comment type="caution">
    <text evidence="6">The sequence shown here is derived from an EMBL/GenBank/DDBJ whole genome shotgun (WGS) entry which is preliminary data.</text>
</comment>
<dbReference type="CDD" id="cd02998">
    <property type="entry name" value="PDI_a_ERp38"/>
    <property type="match status" value="1"/>
</dbReference>
<evidence type="ECO:0000256" key="4">
    <source>
        <dbReference type="RuleBase" id="RU004208"/>
    </source>
</evidence>